<accession>A0A101PDE5</accession>
<comment type="caution">
    <text evidence="1">The sequence shown here is derived from an EMBL/GenBank/DDBJ whole genome shotgun (WGS) entry which is preliminary data.</text>
</comment>
<dbReference type="SUPFAM" id="SSF54001">
    <property type="entry name" value="Cysteine proteinases"/>
    <property type="match status" value="1"/>
</dbReference>
<proteinExistence type="predicted"/>
<dbReference type="OrthoDB" id="3476732at2"/>
<gene>
    <name evidence="1" type="ORF">AQI95_06190</name>
</gene>
<dbReference type="Proteomes" id="UP000053127">
    <property type="component" value="Unassembled WGS sequence"/>
</dbReference>
<dbReference type="EMBL" id="LMWN01000006">
    <property type="protein sequence ID" value="KUN09394.1"/>
    <property type="molecule type" value="Genomic_DNA"/>
</dbReference>
<protein>
    <submittedName>
        <fullName evidence="1">Uncharacterized protein</fullName>
    </submittedName>
</protein>
<evidence type="ECO:0000313" key="1">
    <source>
        <dbReference type="EMBL" id="KUN09394.1"/>
    </source>
</evidence>
<evidence type="ECO:0000313" key="2">
    <source>
        <dbReference type="Proteomes" id="UP000053127"/>
    </source>
</evidence>
<dbReference type="STRING" id="67386.AQI95_06190"/>
<name>A0A101PDE5_9ACTN</name>
<organism evidence="1 2">
    <name type="scientific">Streptomyces yokosukanensis</name>
    <dbReference type="NCBI Taxonomy" id="67386"/>
    <lineage>
        <taxon>Bacteria</taxon>
        <taxon>Bacillati</taxon>
        <taxon>Actinomycetota</taxon>
        <taxon>Actinomycetes</taxon>
        <taxon>Kitasatosporales</taxon>
        <taxon>Streptomycetaceae</taxon>
        <taxon>Streptomyces</taxon>
    </lineage>
</organism>
<dbReference type="InterPro" id="IPR038765">
    <property type="entry name" value="Papain-like_cys_pep_sf"/>
</dbReference>
<dbReference type="Gene3D" id="3.90.1720.10">
    <property type="entry name" value="endopeptidase domain like (from Nostoc punctiforme)"/>
    <property type="match status" value="1"/>
</dbReference>
<sequence>MTGPTTPQEHAAASLDQADALADVTKRVDPSQKLSPAELAVLDAVAPMDPNVPSVKVTRIAKAEAGYRESGTNHTKYGRWYGADGQEWCDVFVSWVFHEVGQLAAIGGKHKYVPDHLTWFKNHHRFYRRGAAGGGPREGCIIFFDLNGHDGEDHIGIVTSYDDTYVYTVEGNRSDQVERLKYSRSSHLIWGYGHPAWDY</sequence>
<reference evidence="1 2" key="1">
    <citation type="submission" date="2015-10" db="EMBL/GenBank/DDBJ databases">
        <title>Draft genome sequence of Streptomyces yokosukanensis DSM 40224, type strain for the species Streptomyces yokosukanensis.</title>
        <authorList>
            <person name="Ruckert C."/>
            <person name="Winkler A."/>
            <person name="Kalinowski J."/>
            <person name="Kampfer P."/>
            <person name="Glaeser S."/>
        </authorList>
    </citation>
    <scope>NUCLEOTIDE SEQUENCE [LARGE SCALE GENOMIC DNA]</scope>
    <source>
        <strain evidence="1 2">DSM 40224</strain>
    </source>
</reference>
<keyword evidence="2" id="KW-1185">Reference proteome</keyword>
<dbReference type="AlphaFoldDB" id="A0A101PDE5"/>
<dbReference type="RefSeq" id="WP_067118469.1">
    <property type="nucleotide sequence ID" value="NZ_JBFACD010000024.1"/>
</dbReference>